<evidence type="ECO:0000256" key="2">
    <source>
        <dbReference type="SAM" id="SignalP"/>
    </source>
</evidence>
<reference evidence="4" key="1">
    <citation type="submission" date="2021-11" db="EMBL/GenBank/DDBJ databases">
        <authorList>
            <consortium name="Genoscope - CEA"/>
            <person name="William W."/>
        </authorList>
    </citation>
    <scope>NUCLEOTIDE SEQUENCE</scope>
</reference>
<keyword evidence="2" id="KW-0732">Signal</keyword>
<accession>A0A8J2SGI4</accession>
<organism evidence="4 5">
    <name type="scientific">Pelagomonas calceolata</name>
    <dbReference type="NCBI Taxonomy" id="35677"/>
    <lineage>
        <taxon>Eukaryota</taxon>
        <taxon>Sar</taxon>
        <taxon>Stramenopiles</taxon>
        <taxon>Ochrophyta</taxon>
        <taxon>Pelagophyceae</taxon>
        <taxon>Pelagomonadales</taxon>
        <taxon>Pelagomonadaceae</taxon>
        <taxon>Pelagomonas</taxon>
    </lineage>
</organism>
<feature type="chain" id="PRO_5035289741" description="Tudor domain-containing protein" evidence="2">
    <location>
        <begin position="22"/>
        <end position="414"/>
    </location>
</feature>
<feature type="region of interest" description="Disordered" evidence="1">
    <location>
        <begin position="276"/>
        <end position="340"/>
    </location>
</feature>
<evidence type="ECO:0000313" key="5">
    <source>
        <dbReference type="Proteomes" id="UP000789595"/>
    </source>
</evidence>
<dbReference type="AlphaFoldDB" id="A0A8J2SGI4"/>
<feature type="compositionally biased region" description="Polar residues" evidence="1">
    <location>
        <begin position="314"/>
        <end position="323"/>
    </location>
</feature>
<evidence type="ECO:0000259" key="3">
    <source>
        <dbReference type="SMART" id="SM00333"/>
    </source>
</evidence>
<dbReference type="SMART" id="SM00333">
    <property type="entry name" value="TUDOR"/>
    <property type="match status" value="1"/>
</dbReference>
<name>A0A8J2SGI4_9STRA</name>
<dbReference type="EMBL" id="CAKKNE010000003">
    <property type="protein sequence ID" value="CAH0372053.1"/>
    <property type="molecule type" value="Genomic_DNA"/>
</dbReference>
<feature type="domain" description="Tudor" evidence="3">
    <location>
        <begin position="185"/>
        <end position="239"/>
    </location>
</feature>
<proteinExistence type="predicted"/>
<gene>
    <name evidence="4" type="ORF">PECAL_3P20270</name>
</gene>
<feature type="region of interest" description="Disordered" evidence="1">
    <location>
        <begin position="363"/>
        <end position="414"/>
    </location>
</feature>
<feature type="compositionally biased region" description="Low complexity" evidence="1">
    <location>
        <begin position="365"/>
        <end position="375"/>
    </location>
</feature>
<comment type="caution">
    <text evidence="4">The sequence shown here is derived from an EMBL/GenBank/DDBJ whole genome shotgun (WGS) entry which is preliminary data.</text>
</comment>
<evidence type="ECO:0000256" key="1">
    <source>
        <dbReference type="SAM" id="MobiDB-lite"/>
    </source>
</evidence>
<protein>
    <recommendedName>
        <fullName evidence="3">Tudor domain-containing protein</fullName>
    </recommendedName>
</protein>
<feature type="signal peptide" evidence="2">
    <location>
        <begin position="1"/>
        <end position="21"/>
    </location>
</feature>
<dbReference type="InterPro" id="IPR002999">
    <property type="entry name" value="Tudor"/>
</dbReference>
<dbReference type="Proteomes" id="UP000789595">
    <property type="component" value="Unassembled WGS sequence"/>
</dbReference>
<evidence type="ECO:0000313" key="4">
    <source>
        <dbReference type="EMBL" id="CAH0372053.1"/>
    </source>
</evidence>
<keyword evidence="5" id="KW-1185">Reference proteome</keyword>
<sequence>MRRPLLLLACALAAGANEAPAAPPENLAQFVREALENAYTTRDYKRAVRLLQDGHADQILEVAWDDNHEEVARSFAAKRGLTGADAHAVRELAREMKLDAANRRDLRLWSICVDDVVTSSFELIVAQNYAPVPIRKGETAREVAKEWCRKRDIPEPECDMISATICREAVARGFASSTPAKPTGIQVTEGSRVMARRDGTFQRGVARSVSGKFVDVLFDDGQHQNTSVFDVRALPSPKEPPSSHPSYVWAAVAALQALVLGLVVLRDHRRLRVEPPARPREVSPTPIVPKARDWGARRRRRSATETPSPAVRRSLSTAPTDTVASDRLGLLSATPGSKAHEKAWRKMWATSHVSGDDGAFQEWYSSTFPTSPRSPTLEEEDDDGAAAALEAAEGELRRASQALGAGNPEVAGGD</sequence>